<feature type="compositionally biased region" description="Acidic residues" evidence="1">
    <location>
        <begin position="115"/>
        <end position="125"/>
    </location>
</feature>
<gene>
    <name evidence="2" type="ORF">R1flu_019462</name>
</gene>
<comment type="caution">
    <text evidence="2">The sequence shown here is derived from an EMBL/GenBank/DDBJ whole genome shotgun (WGS) entry which is preliminary data.</text>
</comment>
<evidence type="ECO:0000313" key="2">
    <source>
        <dbReference type="EMBL" id="KAL2651334.1"/>
    </source>
</evidence>
<proteinExistence type="predicted"/>
<dbReference type="EMBL" id="JBHFFA010000001">
    <property type="protein sequence ID" value="KAL2651334.1"/>
    <property type="molecule type" value="Genomic_DNA"/>
</dbReference>
<evidence type="ECO:0000256" key="1">
    <source>
        <dbReference type="SAM" id="MobiDB-lite"/>
    </source>
</evidence>
<organism evidence="2 3">
    <name type="scientific">Riccia fluitans</name>
    <dbReference type="NCBI Taxonomy" id="41844"/>
    <lineage>
        <taxon>Eukaryota</taxon>
        <taxon>Viridiplantae</taxon>
        <taxon>Streptophyta</taxon>
        <taxon>Embryophyta</taxon>
        <taxon>Marchantiophyta</taxon>
        <taxon>Marchantiopsida</taxon>
        <taxon>Marchantiidae</taxon>
        <taxon>Marchantiales</taxon>
        <taxon>Ricciaceae</taxon>
        <taxon>Riccia</taxon>
    </lineage>
</organism>
<evidence type="ECO:0000313" key="3">
    <source>
        <dbReference type="Proteomes" id="UP001605036"/>
    </source>
</evidence>
<name>A0ABD1ZMK1_9MARC</name>
<evidence type="ECO:0008006" key="4">
    <source>
        <dbReference type="Google" id="ProtNLM"/>
    </source>
</evidence>
<accession>A0ABD1ZMK1</accession>
<protein>
    <recommendedName>
        <fullName evidence="4">Secreted protein</fullName>
    </recommendedName>
</protein>
<dbReference type="Proteomes" id="UP001605036">
    <property type="component" value="Unassembled WGS sequence"/>
</dbReference>
<feature type="region of interest" description="Disordered" evidence="1">
    <location>
        <begin position="94"/>
        <end position="126"/>
    </location>
</feature>
<keyword evidence="3" id="KW-1185">Reference proteome</keyword>
<sequence length="138" mass="15182">MALRLCRSVCWAFAVSSTSRNMPLAAAPRVCCAESFGQILPLRSWRSERKLQLSFSRRQNLLCRDRCKWPGFRHSFPGVRSFVAFRKIVGLDSAYSGNGQSGRGSPKGQASVAEFSDDGTSDMEPDTGLCSPVFKLAV</sequence>
<reference evidence="2 3" key="1">
    <citation type="submission" date="2024-09" db="EMBL/GenBank/DDBJ databases">
        <title>Chromosome-scale assembly of Riccia fluitans.</title>
        <authorList>
            <person name="Paukszto L."/>
            <person name="Sawicki J."/>
            <person name="Karawczyk K."/>
            <person name="Piernik-Szablinska J."/>
            <person name="Szczecinska M."/>
            <person name="Mazdziarz M."/>
        </authorList>
    </citation>
    <scope>NUCLEOTIDE SEQUENCE [LARGE SCALE GENOMIC DNA]</scope>
    <source>
        <strain evidence="2">Rf_01</strain>
        <tissue evidence="2">Aerial parts of the thallus</tissue>
    </source>
</reference>
<dbReference type="AlphaFoldDB" id="A0ABD1ZMK1"/>